<keyword evidence="1" id="KW-0472">Membrane</keyword>
<evidence type="ECO:0000313" key="3">
    <source>
        <dbReference type="Proteomes" id="UP000648984"/>
    </source>
</evidence>
<evidence type="ECO:0000313" key="2">
    <source>
        <dbReference type="EMBL" id="NMG75253.1"/>
    </source>
</evidence>
<feature type="transmembrane region" description="Helical" evidence="1">
    <location>
        <begin position="62"/>
        <end position="82"/>
    </location>
</feature>
<dbReference type="Proteomes" id="UP000648984">
    <property type="component" value="Unassembled WGS sequence"/>
</dbReference>
<evidence type="ECO:0000256" key="1">
    <source>
        <dbReference type="SAM" id="Phobius"/>
    </source>
</evidence>
<keyword evidence="3" id="KW-1185">Reference proteome</keyword>
<sequence>MNEQAFARRVTAHLSAAARDVDDDISARLRQARERAIAAHRPAHGIAGRFSGSVLRRLFPPVIRSAAMAVAILAVVLSGDYWMTWSRVSTLQDVDTALLIDDLPIDAYLDANFKAWLQQDSHS</sequence>
<reference evidence="2 3" key="1">
    <citation type="submission" date="2019-12" db="EMBL/GenBank/DDBJ databases">
        <title>Comparative genomics gives insights into the taxonomy of the Azoarcus-Aromatoleum group and reveals separate origins of nif in the plant-associated Azoarcus and non-plant-associated Aromatoleum sub-groups.</title>
        <authorList>
            <person name="Lafos M."/>
            <person name="Maluk M."/>
            <person name="Batista M."/>
            <person name="Junghare M."/>
            <person name="Carmona M."/>
            <person name="Faoro H."/>
            <person name="Cruz L.M."/>
            <person name="Battistoni F."/>
            <person name="De Souza E."/>
            <person name="Pedrosa F."/>
            <person name="Chen W.-M."/>
            <person name="Poole P.S."/>
            <person name="Dixon R.A."/>
            <person name="James E.K."/>
        </authorList>
    </citation>
    <scope>NUCLEOTIDE SEQUENCE [LARGE SCALE GENOMIC DNA]</scope>
    <source>
        <strain evidence="2 3">22Lin</strain>
    </source>
</reference>
<keyword evidence="1" id="KW-1133">Transmembrane helix</keyword>
<organism evidence="2 3">
    <name type="scientific">Aromatoleum diolicum</name>
    <dbReference type="NCBI Taxonomy" id="75796"/>
    <lineage>
        <taxon>Bacteria</taxon>
        <taxon>Pseudomonadati</taxon>
        <taxon>Pseudomonadota</taxon>
        <taxon>Betaproteobacteria</taxon>
        <taxon>Rhodocyclales</taxon>
        <taxon>Rhodocyclaceae</taxon>
        <taxon>Aromatoleum</taxon>
    </lineage>
</organism>
<keyword evidence="1" id="KW-0812">Transmembrane</keyword>
<dbReference type="InterPro" id="IPR022064">
    <property type="entry name" value="DUF3619"/>
</dbReference>
<proteinExistence type="predicted"/>
<protein>
    <submittedName>
        <fullName evidence="2">DUF3619 family protein</fullName>
    </submittedName>
</protein>
<dbReference type="RefSeq" id="WP_169260397.1">
    <property type="nucleotide sequence ID" value="NZ_WTVQ01000015.1"/>
</dbReference>
<accession>A0ABX1QBA1</accession>
<comment type="caution">
    <text evidence="2">The sequence shown here is derived from an EMBL/GenBank/DDBJ whole genome shotgun (WGS) entry which is preliminary data.</text>
</comment>
<name>A0ABX1QBA1_9RHOO</name>
<dbReference type="EMBL" id="WTVQ01000015">
    <property type="protein sequence ID" value="NMG75253.1"/>
    <property type="molecule type" value="Genomic_DNA"/>
</dbReference>
<gene>
    <name evidence="2" type="ORF">GPA25_10845</name>
</gene>
<dbReference type="Pfam" id="PF12279">
    <property type="entry name" value="DUF3619"/>
    <property type="match status" value="1"/>
</dbReference>